<evidence type="ECO:0000259" key="7">
    <source>
        <dbReference type="Pfam" id="PF00593"/>
    </source>
</evidence>
<keyword evidence="2" id="KW-0813">Transport</keyword>
<evidence type="ECO:0000256" key="3">
    <source>
        <dbReference type="ARBA" id="ARBA00022692"/>
    </source>
</evidence>
<dbReference type="GO" id="GO:0009279">
    <property type="term" value="C:cell outer membrane"/>
    <property type="evidence" value="ECO:0007669"/>
    <property type="project" value="UniProtKB-SubCell"/>
</dbReference>
<dbReference type="InterPro" id="IPR023996">
    <property type="entry name" value="TonB-dep_OMP_SusC/RagA"/>
</dbReference>
<reference evidence="8" key="1">
    <citation type="submission" date="2019-08" db="EMBL/GenBank/DDBJ databases">
        <authorList>
            <person name="Kucharzyk K."/>
            <person name="Murdoch R.W."/>
            <person name="Higgins S."/>
            <person name="Loffler F."/>
        </authorList>
    </citation>
    <scope>NUCLEOTIDE SEQUENCE</scope>
</reference>
<dbReference type="Pfam" id="PF00593">
    <property type="entry name" value="TonB_dep_Rec_b-barrel"/>
    <property type="match status" value="1"/>
</dbReference>
<evidence type="ECO:0000313" key="8">
    <source>
        <dbReference type="EMBL" id="MPM33872.1"/>
    </source>
</evidence>
<protein>
    <submittedName>
        <fullName evidence="8">TonB-dependent receptor SusC</fullName>
    </submittedName>
</protein>
<dbReference type="SUPFAM" id="SSF56935">
    <property type="entry name" value="Porins"/>
    <property type="match status" value="1"/>
</dbReference>
<gene>
    <name evidence="8" type="primary">susC_112</name>
    <name evidence="8" type="ORF">SDC9_80453</name>
</gene>
<evidence type="ECO:0000256" key="1">
    <source>
        <dbReference type="ARBA" id="ARBA00004571"/>
    </source>
</evidence>
<feature type="domain" description="TonB-dependent receptor-like beta-barrel" evidence="7">
    <location>
        <begin position="64"/>
        <end position="244"/>
    </location>
</feature>
<organism evidence="8">
    <name type="scientific">bioreactor metagenome</name>
    <dbReference type="NCBI Taxonomy" id="1076179"/>
    <lineage>
        <taxon>unclassified sequences</taxon>
        <taxon>metagenomes</taxon>
        <taxon>ecological metagenomes</taxon>
    </lineage>
</organism>
<proteinExistence type="predicted"/>
<dbReference type="PROSITE" id="PS52016">
    <property type="entry name" value="TONB_DEPENDENT_REC_3"/>
    <property type="match status" value="1"/>
</dbReference>
<keyword evidence="4" id="KW-0798">TonB box</keyword>
<dbReference type="EMBL" id="VSSQ01006790">
    <property type="protein sequence ID" value="MPM33872.1"/>
    <property type="molecule type" value="Genomic_DNA"/>
</dbReference>
<keyword evidence="5" id="KW-0472">Membrane</keyword>
<evidence type="ECO:0000256" key="4">
    <source>
        <dbReference type="ARBA" id="ARBA00023077"/>
    </source>
</evidence>
<keyword evidence="8" id="KW-0675">Receptor</keyword>
<keyword evidence="6" id="KW-0998">Cell outer membrane</keyword>
<dbReference type="Gene3D" id="2.40.170.20">
    <property type="entry name" value="TonB-dependent receptor, beta-barrel domain"/>
    <property type="match status" value="1"/>
</dbReference>
<dbReference type="InterPro" id="IPR000531">
    <property type="entry name" value="Beta-barrel_TonB"/>
</dbReference>
<evidence type="ECO:0000256" key="6">
    <source>
        <dbReference type="ARBA" id="ARBA00023237"/>
    </source>
</evidence>
<dbReference type="InterPro" id="IPR036942">
    <property type="entry name" value="Beta-barrel_TonB_sf"/>
</dbReference>
<evidence type="ECO:0000256" key="2">
    <source>
        <dbReference type="ARBA" id="ARBA00022448"/>
    </source>
</evidence>
<comment type="subcellular location">
    <subcellularLocation>
        <location evidence="1">Cell outer membrane</location>
        <topology evidence="1">Multi-pass membrane protein</topology>
    </subcellularLocation>
</comment>
<name>A0A644YZH2_9ZZZZ</name>
<dbReference type="NCBIfam" id="TIGR04056">
    <property type="entry name" value="OMP_RagA_SusC"/>
    <property type="match status" value="1"/>
</dbReference>
<accession>A0A644YZH2</accession>
<sequence>MKEYSYILNSGKLRLSWGATGNNRVGDYDTYALLELLQASRGNFSGIGDVVHGIYPFNNTINSIGAVPTNLANPDLKWETTTQSNIGVDFSFLKDRINFTFDWYDKITSDLLLLATLPTSSGYGSAMKNIGKVRNQGIEFTINTTNIKTRDFSWSTNFNIGFNKNKVLELTENQLSMQTNGYFDQNFTSSNYIAKIGYPIGMMYGYIYEGTYKLDDFTTDGTNYYLKPGVPYYTAENNTQPGFPRYADLNEDGIIDTNDQTFIGRGEPVHIGGFTNNFEYKGFDLSIFFQWSAGSDLLNANKLMFETGYNKRKDLNQYASFIDRWTFDNQDSNIPRVSASSSNNLFSTRLIEDGSYLRLKTLSVGYTFDKKLINKLKLKKARIYVSAQNILTLTKYSGYDPEVSIRNSALTPGLDFSAYPRAMSINMGLNLNF</sequence>
<comment type="caution">
    <text evidence="8">The sequence shown here is derived from an EMBL/GenBank/DDBJ whole genome shotgun (WGS) entry which is preliminary data.</text>
</comment>
<dbReference type="InterPro" id="IPR039426">
    <property type="entry name" value="TonB-dep_rcpt-like"/>
</dbReference>
<keyword evidence="3" id="KW-0812">Transmembrane</keyword>
<dbReference type="AlphaFoldDB" id="A0A644YZH2"/>
<evidence type="ECO:0000256" key="5">
    <source>
        <dbReference type="ARBA" id="ARBA00023136"/>
    </source>
</evidence>